<keyword evidence="1" id="KW-0808">Transferase</keyword>
<dbReference type="Gene3D" id="3.40.50.2000">
    <property type="entry name" value="Glycogen Phosphorylase B"/>
    <property type="match status" value="2"/>
</dbReference>
<name>A0A1F4UQC1_UNCKA</name>
<dbReference type="PANTHER" id="PTHR46401:SF2">
    <property type="entry name" value="GLYCOSYLTRANSFERASE WBBK-RELATED"/>
    <property type="match status" value="1"/>
</dbReference>
<evidence type="ECO:0000256" key="1">
    <source>
        <dbReference type="ARBA" id="ARBA00022679"/>
    </source>
</evidence>
<dbReference type="InterPro" id="IPR001296">
    <property type="entry name" value="Glyco_trans_1"/>
</dbReference>
<dbReference type="Pfam" id="PF00534">
    <property type="entry name" value="Glycos_transf_1"/>
    <property type="match status" value="1"/>
</dbReference>
<evidence type="ECO:0000313" key="3">
    <source>
        <dbReference type="EMBL" id="OGC47181.1"/>
    </source>
</evidence>
<proteinExistence type="predicted"/>
<organism evidence="3 4">
    <name type="scientific">candidate division WWE3 bacterium RIFCSPHIGHO2_01_FULL_42_13</name>
    <dbReference type="NCBI Taxonomy" id="1802617"/>
    <lineage>
        <taxon>Bacteria</taxon>
        <taxon>Katanobacteria</taxon>
    </lineage>
</organism>
<dbReference type="GO" id="GO:0016757">
    <property type="term" value="F:glycosyltransferase activity"/>
    <property type="evidence" value="ECO:0007669"/>
    <property type="project" value="InterPro"/>
</dbReference>
<protein>
    <recommendedName>
        <fullName evidence="2">Glycosyl transferase family 1 domain-containing protein</fullName>
    </recommendedName>
</protein>
<gene>
    <name evidence="3" type="ORF">A2886_00860</name>
</gene>
<dbReference type="STRING" id="1802617.A2886_00860"/>
<evidence type="ECO:0000313" key="4">
    <source>
        <dbReference type="Proteomes" id="UP000176608"/>
    </source>
</evidence>
<dbReference type="CDD" id="cd03801">
    <property type="entry name" value="GT4_PimA-like"/>
    <property type="match status" value="1"/>
</dbReference>
<dbReference type="PANTHER" id="PTHR46401">
    <property type="entry name" value="GLYCOSYLTRANSFERASE WBBK-RELATED"/>
    <property type="match status" value="1"/>
</dbReference>
<dbReference type="Proteomes" id="UP000176608">
    <property type="component" value="Unassembled WGS sequence"/>
</dbReference>
<sequence length="385" mass="43187">MKNILYINNGSGLSDVQSGGAARHIETARILGKSCKIYCVTTLGGLGNYRNNGLKFNGEFVVASHIWKKRESSNLDRLVSYFISTLHSLYLVVFRKLPRADVVYSTSDYFCDVIPAVFYKIIYGAKYVSMVHHRTKSPFKRSGNFLFNFLSFLFQRVGFRVVHYFSDALLVYDTPEGQSIVGVISPRKHYFVKNGINMSAIEAAVPKKDWFEASFAGGLRETKGIFDLVQIWVSVVAKHPSWCVAVAGGGTVEVTNQLKGKIKQVGLTNNIILLGPLQPRNLYRLIKSSAVFISASHEEGWGISVLEAVALGTPVVAYKLPAFSYLGAMIIRVPLFDHTRMADEIIRVVEDKELHKTLSEKGMNFARQYDWRLVGEEELKIINEI</sequence>
<evidence type="ECO:0000259" key="2">
    <source>
        <dbReference type="Pfam" id="PF00534"/>
    </source>
</evidence>
<feature type="domain" description="Glycosyl transferase family 1" evidence="2">
    <location>
        <begin position="213"/>
        <end position="362"/>
    </location>
</feature>
<dbReference type="SUPFAM" id="SSF53756">
    <property type="entry name" value="UDP-Glycosyltransferase/glycogen phosphorylase"/>
    <property type="match status" value="1"/>
</dbReference>
<dbReference type="EMBL" id="MEVA01000016">
    <property type="protein sequence ID" value="OGC47181.1"/>
    <property type="molecule type" value="Genomic_DNA"/>
</dbReference>
<dbReference type="AlphaFoldDB" id="A0A1F4UQC1"/>
<reference evidence="3 4" key="1">
    <citation type="journal article" date="2016" name="Nat. Commun.">
        <title>Thousands of microbial genomes shed light on interconnected biogeochemical processes in an aquifer system.</title>
        <authorList>
            <person name="Anantharaman K."/>
            <person name="Brown C.T."/>
            <person name="Hug L.A."/>
            <person name="Sharon I."/>
            <person name="Castelle C.J."/>
            <person name="Probst A.J."/>
            <person name="Thomas B.C."/>
            <person name="Singh A."/>
            <person name="Wilkins M.J."/>
            <person name="Karaoz U."/>
            <person name="Brodie E.L."/>
            <person name="Williams K.H."/>
            <person name="Hubbard S.S."/>
            <person name="Banfield J.F."/>
        </authorList>
    </citation>
    <scope>NUCLEOTIDE SEQUENCE [LARGE SCALE GENOMIC DNA]</scope>
</reference>
<comment type="caution">
    <text evidence="3">The sequence shown here is derived from an EMBL/GenBank/DDBJ whole genome shotgun (WGS) entry which is preliminary data.</text>
</comment>
<accession>A0A1F4UQC1</accession>